<gene>
    <name evidence="2" type="ORF">RT717_05445</name>
</gene>
<evidence type="ECO:0008006" key="4">
    <source>
        <dbReference type="Google" id="ProtNLM"/>
    </source>
</evidence>
<keyword evidence="1" id="KW-0732">Signal</keyword>
<name>A0ABZ0IWM5_9BACT</name>
<accession>A0ABZ0IWM5</accession>
<protein>
    <recommendedName>
        <fullName evidence="4">Lipoprotein</fullName>
    </recommendedName>
</protein>
<feature type="chain" id="PRO_5047510542" description="Lipoprotein" evidence="1">
    <location>
        <begin position="17"/>
        <end position="355"/>
    </location>
</feature>
<proteinExistence type="predicted"/>
<dbReference type="EMBL" id="CP136051">
    <property type="protein sequence ID" value="WOK08076.1"/>
    <property type="molecule type" value="Genomic_DNA"/>
</dbReference>
<evidence type="ECO:0000313" key="3">
    <source>
        <dbReference type="Proteomes" id="UP001302349"/>
    </source>
</evidence>
<evidence type="ECO:0000256" key="1">
    <source>
        <dbReference type="SAM" id="SignalP"/>
    </source>
</evidence>
<sequence length="355" mass="40026">MMKAIILFVITGFVLATDCLGQEGVVEQYFQIEDVTSEASGGVYSVPLVRSNTNPDAAYKINQVIQLVIVRKSYSVAGKSMFDEMLNKDGYGTESLGYTILLNSPAILSIRFDDQTMSSYPDSHTYYLNFNSATGDIIDVAELLNKQGIDHLNDLAGSTFNERIKARHSEILKDDSIDEDERKESLDYVFDLTECNATHEIWKFGITGEFIIVEKDHCFPHVIQMFDISWACGIKVKDLYSRDFTSYGKALLREGKTDNSRHFDAKESLMTLHGKIDSKYPFTMYLDINDDNSIGGGYWYDKFGKLVDFEGKRVSASKIELTEEGGKFVLTIVGTGEILGSWYNKEGRPLPITFY</sequence>
<dbReference type="Proteomes" id="UP001302349">
    <property type="component" value="Chromosome"/>
</dbReference>
<reference evidence="2 3" key="1">
    <citation type="journal article" date="2023" name="Microbiol. Resour. Announc.">
        <title>Complete Genome Sequence of Imperialibacter roseus strain P4T.</title>
        <authorList>
            <person name="Tizabi D.R."/>
            <person name="Bachvaroff T."/>
            <person name="Hill R.T."/>
        </authorList>
    </citation>
    <scope>NUCLEOTIDE SEQUENCE [LARGE SCALE GENOMIC DNA]</scope>
    <source>
        <strain evidence="2 3">P4T</strain>
    </source>
</reference>
<keyword evidence="3" id="KW-1185">Reference proteome</keyword>
<organism evidence="2 3">
    <name type="scientific">Imperialibacter roseus</name>
    <dbReference type="NCBI Taxonomy" id="1324217"/>
    <lineage>
        <taxon>Bacteria</taxon>
        <taxon>Pseudomonadati</taxon>
        <taxon>Bacteroidota</taxon>
        <taxon>Cytophagia</taxon>
        <taxon>Cytophagales</taxon>
        <taxon>Flammeovirgaceae</taxon>
        <taxon>Imperialibacter</taxon>
    </lineage>
</organism>
<dbReference type="RefSeq" id="WP_317490722.1">
    <property type="nucleotide sequence ID" value="NZ_CP136051.1"/>
</dbReference>
<evidence type="ECO:0000313" key="2">
    <source>
        <dbReference type="EMBL" id="WOK08076.1"/>
    </source>
</evidence>
<feature type="signal peptide" evidence="1">
    <location>
        <begin position="1"/>
        <end position="16"/>
    </location>
</feature>